<feature type="chain" id="PRO_5001857164" evidence="1">
    <location>
        <begin position="25"/>
        <end position="322"/>
    </location>
</feature>
<keyword evidence="3" id="KW-1185">Reference proteome</keyword>
<gene>
    <name evidence="2" type="ORF">AWOD_II_0825</name>
</gene>
<dbReference type="PANTHER" id="PTHR35271:SF1">
    <property type="entry name" value="ABC TRANSPORTER, SUBSTRATE-BINDING LIPOPROTEIN"/>
    <property type="match status" value="1"/>
</dbReference>
<dbReference type="PATRIC" id="fig|80852.17.peg.3611"/>
<dbReference type="KEGG" id="awd:AWOD_II_0825"/>
<dbReference type="InterPro" id="IPR028082">
    <property type="entry name" value="Peripla_BP_I"/>
</dbReference>
<evidence type="ECO:0000313" key="3">
    <source>
        <dbReference type="Proteomes" id="UP000032427"/>
    </source>
</evidence>
<dbReference type="EMBL" id="LN554847">
    <property type="protein sequence ID" value="CED57450.1"/>
    <property type="molecule type" value="Genomic_DNA"/>
</dbReference>
<dbReference type="Proteomes" id="UP000032427">
    <property type="component" value="Chromosome 2"/>
</dbReference>
<dbReference type="HOGENOM" id="CLU_058196_1_0_6"/>
<dbReference type="SUPFAM" id="SSF53822">
    <property type="entry name" value="Periplasmic binding protein-like I"/>
    <property type="match status" value="1"/>
</dbReference>
<name>A0A090I6Y4_9GAMM</name>
<dbReference type="InterPro" id="IPR007487">
    <property type="entry name" value="ABC_transpt-TYRBP-like"/>
</dbReference>
<dbReference type="AlphaFoldDB" id="A0A090I6Y4"/>
<sequence>MMKKVIAMCVLVIGSLGLIQAAHAKNITISVNQFVQHDALDDTRQGLYDGLKQQGYVEGENLIFNYQTAHANTATAIQIARQYMSDKPDVMIGIGTQSAQAMASVSSSIPVVFTAVSDPIGAKLVKTLEFPEKNVTGMSAMTPIADHVRLLQELLPNIETIGVVYNSGEVNSVAQVELLKSVAKEANIEIIEASVANSSDVLLATKIVAQKADVIYAPTDNTIASAFQALISAANATKTPVFGGATFYVDKGAFASLGFSFYQLGEQTADYVVAIIHGTKPSQLPVKPAIGTDLILNQVAAQRLGIEFSEEIQRRAIRVITE</sequence>
<accession>A0A090I6Y4</accession>
<dbReference type="PANTHER" id="PTHR35271">
    <property type="entry name" value="ABC TRANSPORTER, SUBSTRATE-BINDING LIPOPROTEIN-RELATED"/>
    <property type="match status" value="1"/>
</dbReference>
<evidence type="ECO:0000256" key="1">
    <source>
        <dbReference type="SAM" id="SignalP"/>
    </source>
</evidence>
<organism evidence="2 3">
    <name type="scientific">Aliivibrio wodanis</name>
    <dbReference type="NCBI Taxonomy" id="80852"/>
    <lineage>
        <taxon>Bacteria</taxon>
        <taxon>Pseudomonadati</taxon>
        <taxon>Pseudomonadota</taxon>
        <taxon>Gammaproteobacteria</taxon>
        <taxon>Vibrionales</taxon>
        <taxon>Vibrionaceae</taxon>
        <taxon>Aliivibrio</taxon>
    </lineage>
</organism>
<keyword evidence="1" id="KW-0732">Signal</keyword>
<dbReference type="Pfam" id="PF04392">
    <property type="entry name" value="ABC_sub_bind"/>
    <property type="match status" value="1"/>
</dbReference>
<dbReference type="Gene3D" id="3.40.50.2300">
    <property type="match status" value="2"/>
</dbReference>
<feature type="signal peptide" evidence="1">
    <location>
        <begin position="1"/>
        <end position="24"/>
    </location>
</feature>
<proteinExistence type="predicted"/>
<reference evidence="3" key="1">
    <citation type="submission" date="2014-09" db="EMBL/GenBank/DDBJ databases">
        <authorList>
            <person name="Hjerde E."/>
        </authorList>
    </citation>
    <scope>NUCLEOTIDE SEQUENCE [LARGE SCALE GENOMIC DNA]</scope>
    <source>
        <strain evidence="3">06/09/139</strain>
    </source>
</reference>
<dbReference type="CDD" id="cd06325">
    <property type="entry name" value="PBP1_ABC_unchar_transporter"/>
    <property type="match status" value="1"/>
</dbReference>
<protein>
    <submittedName>
        <fullName evidence="2">ABC transporter, substrate binding protein</fullName>
    </submittedName>
</protein>
<evidence type="ECO:0000313" key="2">
    <source>
        <dbReference type="EMBL" id="CED57450.1"/>
    </source>
</evidence>
<dbReference type="STRING" id="80852.AWOD_II_0825"/>